<feature type="region of interest" description="Disordered" evidence="1">
    <location>
        <begin position="268"/>
        <end position="333"/>
    </location>
</feature>
<accession>A0A0F9BRS3</accession>
<dbReference type="InterPro" id="IPR008571">
    <property type="entry name" value="HerA-like"/>
</dbReference>
<feature type="compositionally biased region" description="Polar residues" evidence="1">
    <location>
        <begin position="320"/>
        <end position="333"/>
    </location>
</feature>
<dbReference type="PANTHER" id="PTHR42957">
    <property type="entry name" value="HELICASE MJ1565-RELATED"/>
    <property type="match status" value="1"/>
</dbReference>
<gene>
    <name evidence="2" type="ORF">LCGC14_2494220</name>
</gene>
<dbReference type="AlphaFoldDB" id="A0A0F9BRS3"/>
<dbReference type="InterPro" id="IPR027417">
    <property type="entry name" value="P-loop_NTPase"/>
</dbReference>
<organism evidence="2">
    <name type="scientific">marine sediment metagenome</name>
    <dbReference type="NCBI Taxonomy" id="412755"/>
    <lineage>
        <taxon>unclassified sequences</taxon>
        <taxon>metagenomes</taxon>
        <taxon>ecological metagenomes</taxon>
    </lineage>
</organism>
<comment type="caution">
    <text evidence="2">The sequence shown here is derived from an EMBL/GenBank/DDBJ whole genome shotgun (WGS) entry which is preliminary data.</text>
</comment>
<proteinExistence type="predicted"/>
<dbReference type="Gene3D" id="3.40.50.300">
    <property type="entry name" value="P-loop containing nucleotide triphosphate hydrolases"/>
    <property type="match status" value="1"/>
</dbReference>
<evidence type="ECO:0000313" key="2">
    <source>
        <dbReference type="EMBL" id="KKL16572.1"/>
    </source>
</evidence>
<dbReference type="EMBL" id="LAZR01039609">
    <property type="protein sequence ID" value="KKL16572.1"/>
    <property type="molecule type" value="Genomic_DNA"/>
</dbReference>
<dbReference type="SUPFAM" id="SSF52540">
    <property type="entry name" value="P-loop containing nucleoside triphosphate hydrolases"/>
    <property type="match status" value="1"/>
</dbReference>
<evidence type="ECO:0008006" key="3">
    <source>
        <dbReference type="Google" id="ProtNLM"/>
    </source>
</evidence>
<protein>
    <recommendedName>
        <fullName evidence="3">Helicase HerA central domain-containing protein</fullName>
    </recommendedName>
</protein>
<sequence length="501" mass="55358">ASAYLGGEGVISLLVGGLDHLYRAAGVFDKQQTHWPTIQDLLIWLRTVKLKGRAAMWQASAERILLAMTYGEFGAVLNTQDNSHIAELLDHNAVLEMDGLSSSSDRVMFSESLTLYLYRYKLAQGPQEKLTNMIILEEAHNLLLKKSSDSKESILETSIRMVRQYGLGYVFVDQSASLLSRVAFANSYATIALSQKLRSDVQTISGAMNLTDEQKQALNTLPVGTAVVRLADEYPEPFVIKIRRCPIREGCISDKAIRDKWGAYYSDTGSNSPIRASPEVVSPISPPDKKEQEKRNNLKTENITHPPSPGESQDRENKPLLSNDSQPDTPNNRLTREQIRFLADLATRPLSTTVSRYQRLNLSRRRGNAIRQGLAAAGIINAVTIPTRSGQVVLYELTDLGRSVCSSAHIETPPSPQESLEHRYWIRQTAKYFEKRGYEITCGHPVKGNGAVDILAQRGGQRTAVEVETGKSNIKTNLAKTKSAGFDRIVFVATSPAAVSA</sequence>
<feature type="non-terminal residue" evidence="2">
    <location>
        <position position="1"/>
    </location>
</feature>
<dbReference type="PANTHER" id="PTHR42957:SF1">
    <property type="entry name" value="HELICASE MJ1565-RELATED"/>
    <property type="match status" value="1"/>
</dbReference>
<feature type="non-terminal residue" evidence="2">
    <location>
        <position position="501"/>
    </location>
</feature>
<feature type="compositionally biased region" description="Basic and acidic residues" evidence="1">
    <location>
        <begin position="287"/>
        <end position="298"/>
    </location>
</feature>
<name>A0A0F9BRS3_9ZZZZ</name>
<evidence type="ECO:0000256" key="1">
    <source>
        <dbReference type="SAM" id="MobiDB-lite"/>
    </source>
</evidence>
<reference evidence="2" key="1">
    <citation type="journal article" date="2015" name="Nature">
        <title>Complex archaea that bridge the gap between prokaryotes and eukaryotes.</title>
        <authorList>
            <person name="Spang A."/>
            <person name="Saw J.H."/>
            <person name="Jorgensen S.L."/>
            <person name="Zaremba-Niedzwiedzka K."/>
            <person name="Martijn J."/>
            <person name="Lind A.E."/>
            <person name="van Eijk R."/>
            <person name="Schleper C."/>
            <person name="Guy L."/>
            <person name="Ettema T.J."/>
        </authorList>
    </citation>
    <scope>NUCLEOTIDE SEQUENCE</scope>
</reference>